<dbReference type="GO" id="GO:0009279">
    <property type="term" value="C:cell outer membrane"/>
    <property type="evidence" value="ECO:0007669"/>
    <property type="project" value="UniProtKB-SubCell"/>
</dbReference>
<comment type="caution">
    <text evidence="14">The sequence shown here is derived from an EMBL/GenBank/DDBJ whole genome shotgun (WGS) entry which is preliminary data.</text>
</comment>
<dbReference type="GO" id="GO:0015031">
    <property type="term" value="P:protein transport"/>
    <property type="evidence" value="ECO:0007669"/>
    <property type="project" value="UniProtKB-KW"/>
</dbReference>
<evidence type="ECO:0000256" key="6">
    <source>
        <dbReference type="ARBA" id="ARBA00022729"/>
    </source>
</evidence>
<name>A0A9D9D9S5_9GAMM</name>
<dbReference type="EMBL" id="JADINH010000076">
    <property type="protein sequence ID" value="MBO8415460.1"/>
    <property type="molecule type" value="Genomic_DNA"/>
</dbReference>
<keyword evidence="6 13" id="KW-0732">Signal</keyword>
<comment type="subcellular location">
    <subcellularLocation>
        <location evidence="1">Cell outer membrane</location>
        <topology evidence="1">Lipid-anchor</topology>
    </subcellularLocation>
</comment>
<evidence type="ECO:0000256" key="13">
    <source>
        <dbReference type="SAM" id="SignalP"/>
    </source>
</evidence>
<dbReference type="InterPro" id="IPR029046">
    <property type="entry name" value="LolA/LolB/LppX"/>
</dbReference>
<evidence type="ECO:0000256" key="8">
    <source>
        <dbReference type="ARBA" id="ARBA00023136"/>
    </source>
</evidence>
<keyword evidence="11" id="KW-0998">Cell outer membrane</keyword>
<proteinExistence type="inferred from homology"/>
<evidence type="ECO:0000256" key="4">
    <source>
        <dbReference type="ARBA" id="ARBA00016202"/>
    </source>
</evidence>
<reference evidence="14" key="2">
    <citation type="journal article" date="2021" name="PeerJ">
        <title>Extensive microbial diversity within the chicken gut microbiome revealed by metagenomics and culture.</title>
        <authorList>
            <person name="Gilroy R."/>
            <person name="Ravi A."/>
            <person name="Getino M."/>
            <person name="Pursley I."/>
            <person name="Horton D.L."/>
            <person name="Alikhan N.F."/>
            <person name="Baker D."/>
            <person name="Gharbi K."/>
            <person name="Hall N."/>
            <person name="Watson M."/>
            <person name="Adriaenssens E.M."/>
            <person name="Foster-Nyarko E."/>
            <person name="Jarju S."/>
            <person name="Secka A."/>
            <person name="Antonio M."/>
            <person name="Oren A."/>
            <person name="Chaudhuri R.R."/>
            <person name="La Ragione R."/>
            <person name="Hildebrand F."/>
            <person name="Pallen M.J."/>
        </authorList>
    </citation>
    <scope>NUCLEOTIDE SEQUENCE</scope>
    <source>
        <strain evidence="14">17213</strain>
    </source>
</reference>
<dbReference type="Proteomes" id="UP000823631">
    <property type="component" value="Unassembled WGS sequence"/>
</dbReference>
<evidence type="ECO:0000256" key="5">
    <source>
        <dbReference type="ARBA" id="ARBA00022448"/>
    </source>
</evidence>
<reference evidence="14" key="1">
    <citation type="submission" date="2020-10" db="EMBL/GenBank/DDBJ databases">
        <authorList>
            <person name="Gilroy R."/>
        </authorList>
    </citation>
    <scope>NUCLEOTIDE SEQUENCE</scope>
    <source>
        <strain evidence="14">17213</strain>
    </source>
</reference>
<protein>
    <recommendedName>
        <fullName evidence="4">Outer-membrane lipoprotein LolB</fullName>
    </recommendedName>
</protein>
<keyword evidence="5" id="KW-0813">Transport</keyword>
<dbReference type="InterPro" id="IPR004565">
    <property type="entry name" value="OM_lipoprot_LolB"/>
</dbReference>
<gene>
    <name evidence="14" type="primary">lolB</name>
    <name evidence="14" type="ORF">IAB19_03645</name>
</gene>
<sequence length="201" mass="21567">MNSTKLLKQGLCALFCAGLLLATGCQTSIEETTVASSPEYWSAMQQKLQQVKSYTIAGRIGMSGAARFSANFKVTGVGDDYKLVLTSSFGNILAELKVNAEGAVLTADGRSYEDVNANNLLLQVFQLQIPVQQLKPIVLGLIGPASIIGPDGQLMNSVYDGFIVTYSKFSEYNGFALPSDFLIDKGDIHIKVKVSGVESIE</sequence>
<evidence type="ECO:0000256" key="11">
    <source>
        <dbReference type="ARBA" id="ARBA00023237"/>
    </source>
</evidence>
<dbReference type="NCBIfam" id="TIGR00548">
    <property type="entry name" value="lolB"/>
    <property type="match status" value="1"/>
</dbReference>
<keyword evidence="12 14" id="KW-0449">Lipoprotein</keyword>
<evidence type="ECO:0000256" key="3">
    <source>
        <dbReference type="ARBA" id="ARBA00011245"/>
    </source>
</evidence>
<comment type="similarity">
    <text evidence="2">Belongs to the LolB family.</text>
</comment>
<accession>A0A9D9D9S5</accession>
<keyword evidence="10" id="KW-0143">Chaperone</keyword>
<dbReference type="Pfam" id="PF03550">
    <property type="entry name" value="LolB"/>
    <property type="match status" value="1"/>
</dbReference>
<dbReference type="Gene3D" id="2.50.20.10">
    <property type="entry name" value="Lipoprotein localisation LolA/LolB/LppX"/>
    <property type="match status" value="1"/>
</dbReference>
<dbReference type="AlphaFoldDB" id="A0A9D9D9S5"/>
<evidence type="ECO:0000256" key="10">
    <source>
        <dbReference type="ARBA" id="ARBA00023186"/>
    </source>
</evidence>
<evidence type="ECO:0000256" key="1">
    <source>
        <dbReference type="ARBA" id="ARBA00004459"/>
    </source>
</evidence>
<evidence type="ECO:0000313" key="14">
    <source>
        <dbReference type="EMBL" id="MBO8415460.1"/>
    </source>
</evidence>
<feature type="chain" id="PRO_5039379991" description="Outer-membrane lipoprotein LolB" evidence="13">
    <location>
        <begin position="23"/>
        <end position="201"/>
    </location>
</feature>
<keyword evidence="7" id="KW-0653">Protein transport</keyword>
<evidence type="ECO:0000256" key="12">
    <source>
        <dbReference type="ARBA" id="ARBA00023288"/>
    </source>
</evidence>
<dbReference type="CDD" id="cd16326">
    <property type="entry name" value="LolB"/>
    <property type="match status" value="1"/>
</dbReference>
<feature type="signal peptide" evidence="13">
    <location>
        <begin position="1"/>
        <end position="22"/>
    </location>
</feature>
<evidence type="ECO:0000256" key="2">
    <source>
        <dbReference type="ARBA" id="ARBA00009696"/>
    </source>
</evidence>
<organism evidence="14 15">
    <name type="scientific">Candidatus Avisuccinivibrio stercorigallinarum</name>
    <dbReference type="NCBI Taxonomy" id="2840704"/>
    <lineage>
        <taxon>Bacteria</taxon>
        <taxon>Pseudomonadati</taxon>
        <taxon>Pseudomonadota</taxon>
        <taxon>Gammaproteobacteria</taxon>
        <taxon>Aeromonadales</taxon>
        <taxon>Succinivibrionaceae</taxon>
        <taxon>Succinivibrionaceae incertae sedis</taxon>
        <taxon>Candidatus Avisuccinivibrio</taxon>
    </lineage>
</organism>
<evidence type="ECO:0000256" key="9">
    <source>
        <dbReference type="ARBA" id="ARBA00023139"/>
    </source>
</evidence>
<keyword evidence="9" id="KW-0564">Palmitate</keyword>
<dbReference type="PROSITE" id="PS51257">
    <property type="entry name" value="PROKAR_LIPOPROTEIN"/>
    <property type="match status" value="1"/>
</dbReference>
<keyword evidence="8" id="KW-0472">Membrane</keyword>
<dbReference type="SUPFAM" id="SSF89392">
    <property type="entry name" value="Prokaryotic lipoproteins and lipoprotein localization factors"/>
    <property type="match status" value="1"/>
</dbReference>
<comment type="subunit">
    <text evidence="3">Monomer.</text>
</comment>
<evidence type="ECO:0000313" key="15">
    <source>
        <dbReference type="Proteomes" id="UP000823631"/>
    </source>
</evidence>
<evidence type="ECO:0000256" key="7">
    <source>
        <dbReference type="ARBA" id="ARBA00022927"/>
    </source>
</evidence>